<dbReference type="PANTHER" id="PTHR21479">
    <property type="match status" value="1"/>
</dbReference>
<dbReference type="AlphaFoldDB" id="A0A6A5GZ95"/>
<dbReference type="GeneID" id="78776248"/>
<evidence type="ECO:0000313" key="3">
    <source>
        <dbReference type="Proteomes" id="UP000483820"/>
    </source>
</evidence>
<proteinExistence type="predicted"/>
<dbReference type="CTD" id="78776248"/>
<dbReference type="RefSeq" id="XP_053586089.1">
    <property type="nucleotide sequence ID" value="XM_053731317.1"/>
</dbReference>
<feature type="chain" id="PRO_5025393453" evidence="1">
    <location>
        <begin position="25"/>
        <end position="156"/>
    </location>
</feature>
<evidence type="ECO:0000313" key="2">
    <source>
        <dbReference type="EMBL" id="KAF1759622.1"/>
    </source>
</evidence>
<dbReference type="EMBL" id="WUAV01000004">
    <property type="protein sequence ID" value="KAF1759622.1"/>
    <property type="molecule type" value="Genomic_DNA"/>
</dbReference>
<gene>
    <name evidence="2" type="ORF">GCK72_016089</name>
</gene>
<name>A0A6A5GZ95_CAERE</name>
<protein>
    <submittedName>
        <fullName evidence="2">Uncharacterized protein</fullName>
    </submittedName>
</protein>
<accession>A0A6A5GZ95</accession>
<sequence length="156" mass="18361">MSSQYFGPILLLLLVLFLVTPTDAWREKKDNITTHFVVTGKLHCDWPKENEDQAKYVKWVELWESDSALGERWNDDHLTQNLTMYYDRYPIEFRIEAVDHGDGFIGNDCYELYLRIQHNCAPQVNIEIKDEEITPCTPVRDGTFEIYKSIDVTRIV</sequence>
<dbReference type="KEGG" id="crq:GCK72_016089"/>
<dbReference type="Proteomes" id="UP000483820">
    <property type="component" value="Chromosome IV"/>
</dbReference>
<feature type="signal peptide" evidence="1">
    <location>
        <begin position="1"/>
        <end position="24"/>
    </location>
</feature>
<comment type="caution">
    <text evidence="2">The sequence shown here is derived from an EMBL/GenBank/DDBJ whole genome shotgun (WGS) entry which is preliminary data.</text>
</comment>
<keyword evidence="1" id="KW-0732">Signal</keyword>
<reference evidence="2 3" key="1">
    <citation type="submission" date="2019-12" db="EMBL/GenBank/DDBJ databases">
        <title>Chromosome-level assembly of the Caenorhabditis remanei genome.</title>
        <authorList>
            <person name="Teterina A.A."/>
            <person name="Willis J.H."/>
            <person name="Phillips P.C."/>
        </authorList>
    </citation>
    <scope>NUCLEOTIDE SEQUENCE [LARGE SCALE GENOMIC DNA]</scope>
    <source>
        <strain evidence="2 3">PX506</strain>
        <tissue evidence="2">Whole organism</tissue>
    </source>
</reference>
<organism evidence="2 3">
    <name type="scientific">Caenorhabditis remanei</name>
    <name type="common">Caenorhabditis vulgaris</name>
    <dbReference type="NCBI Taxonomy" id="31234"/>
    <lineage>
        <taxon>Eukaryota</taxon>
        <taxon>Metazoa</taxon>
        <taxon>Ecdysozoa</taxon>
        <taxon>Nematoda</taxon>
        <taxon>Chromadorea</taxon>
        <taxon>Rhabditida</taxon>
        <taxon>Rhabditina</taxon>
        <taxon>Rhabditomorpha</taxon>
        <taxon>Rhabditoidea</taxon>
        <taxon>Rhabditidae</taxon>
        <taxon>Peloderinae</taxon>
        <taxon>Caenorhabditis</taxon>
    </lineage>
</organism>
<evidence type="ECO:0000256" key="1">
    <source>
        <dbReference type="SAM" id="SignalP"/>
    </source>
</evidence>